<name>A0A974E1D9_XENLA</name>
<protein>
    <submittedName>
        <fullName evidence="1">Uncharacterized protein</fullName>
    </submittedName>
</protein>
<gene>
    <name evidence="1" type="ORF">XELAEV_18006635mg</name>
</gene>
<dbReference type="AlphaFoldDB" id="A0A974E1D9"/>
<dbReference type="EMBL" id="CM004466">
    <property type="protein sequence ID" value="OCU00858.1"/>
    <property type="molecule type" value="Genomic_DNA"/>
</dbReference>
<reference evidence="2" key="1">
    <citation type="journal article" date="2016" name="Nature">
        <title>Genome evolution in the allotetraploid frog Xenopus laevis.</title>
        <authorList>
            <person name="Session A.M."/>
            <person name="Uno Y."/>
            <person name="Kwon T."/>
            <person name="Chapman J.A."/>
            <person name="Toyoda A."/>
            <person name="Takahashi S."/>
            <person name="Fukui A."/>
            <person name="Hikosaka A."/>
            <person name="Suzuki A."/>
            <person name="Kondo M."/>
            <person name="van Heeringen S.J."/>
            <person name="Quigley I."/>
            <person name="Heinz S."/>
            <person name="Ogino H."/>
            <person name="Ochi H."/>
            <person name="Hellsten U."/>
            <person name="Lyons J.B."/>
            <person name="Simakov O."/>
            <person name="Putnam N."/>
            <person name="Stites J."/>
            <person name="Kuroki Y."/>
            <person name="Tanaka T."/>
            <person name="Michiue T."/>
            <person name="Watanabe M."/>
            <person name="Bogdanovic O."/>
            <person name="Lister R."/>
            <person name="Georgiou G."/>
            <person name="Paranjpe S.S."/>
            <person name="van Kruijsbergen I."/>
            <person name="Shu S."/>
            <person name="Carlson J."/>
            <person name="Kinoshita T."/>
            <person name="Ohta Y."/>
            <person name="Mawaribuchi S."/>
            <person name="Jenkins J."/>
            <person name="Grimwood J."/>
            <person name="Schmutz J."/>
            <person name="Mitros T."/>
            <person name="Mozaffari S.V."/>
            <person name="Suzuki Y."/>
            <person name="Haramoto Y."/>
            <person name="Yamamoto T.S."/>
            <person name="Takagi C."/>
            <person name="Heald R."/>
            <person name="Miller K."/>
            <person name="Haudenschild C."/>
            <person name="Kitzman J."/>
            <person name="Nakayama T."/>
            <person name="Izutsu Y."/>
            <person name="Robert J."/>
            <person name="Fortriede J."/>
            <person name="Burns K."/>
            <person name="Lotay V."/>
            <person name="Karimi K."/>
            <person name="Yasuoka Y."/>
            <person name="Dichmann D.S."/>
            <person name="Flajnik M.F."/>
            <person name="Houston D.W."/>
            <person name="Shendure J."/>
            <person name="DuPasquier L."/>
            <person name="Vize P.D."/>
            <person name="Zorn A.M."/>
            <person name="Ito M."/>
            <person name="Marcotte E.M."/>
            <person name="Wallingford J.B."/>
            <person name="Ito Y."/>
            <person name="Asashima M."/>
            <person name="Ueno N."/>
            <person name="Matsuda Y."/>
            <person name="Veenstra G.J."/>
            <person name="Fujiyama A."/>
            <person name="Harland R.M."/>
            <person name="Taira M."/>
            <person name="Rokhsar D.S."/>
        </authorList>
    </citation>
    <scope>NUCLEOTIDE SEQUENCE [LARGE SCALE GENOMIC DNA]</scope>
    <source>
        <strain evidence="2">J</strain>
    </source>
</reference>
<organism evidence="1 2">
    <name type="scientific">Xenopus laevis</name>
    <name type="common">African clawed frog</name>
    <dbReference type="NCBI Taxonomy" id="8355"/>
    <lineage>
        <taxon>Eukaryota</taxon>
        <taxon>Metazoa</taxon>
        <taxon>Chordata</taxon>
        <taxon>Craniata</taxon>
        <taxon>Vertebrata</taxon>
        <taxon>Euteleostomi</taxon>
        <taxon>Amphibia</taxon>
        <taxon>Batrachia</taxon>
        <taxon>Anura</taxon>
        <taxon>Pipoidea</taxon>
        <taxon>Pipidae</taxon>
        <taxon>Xenopodinae</taxon>
        <taxon>Xenopus</taxon>
        <taxon>Xenopus</taxon>
    </lineage>
</organism>
<evidence type="ECO:0000313" key="2">
    <source>
        <dbReference type="Proteomes" id="UP000694892"/>
    </source>
</evidence>
<proteinExistence type="predicted"/>
<sequence length="101" mass="12136">MHYSVIVNALQVLSQFHLVILTDLETRPCMYMLYENLFSHHVILHRLSCLQNRIINFSCKDMLYCIFTKTQMPRLRNDVSKGLIYKNSVHKNINYTFYYVK</sequence>
<accession>A0A974E1D9</accession>
<dbReference type="Proteomes" id="UP000694892">
    <property type="component" value="Chromosome 1L"/>
</dbReference>
<evidence type="ECO:0000313" key="1">
    <source>
        <dbReference type="EMBL" id="OCU00858.1"/>
    </source>
</evidence>